<gene>
    <name evidence="1" type="ORF">CLV60_103331</name>
</gene>
<dbReference type="EMBL" id="PYAS01000003">
    <property type="protein sequence ID" value="PSL31465.1"/>
    <property type="molecule type" value="Genomic_DNA"/>
</dbReference>
<dbReference type="Proteomes" id="UP000241964">
    <property type="component" value="Unassembled WGS sequence"/>
</dbReference>
<organism evidence="1 2">
    <name type="scientific">Dyadobacter jiangsuensis</name>
    <dbReference type="NCBI Taxonomy" id="1591085"/>
    <lineage>
        <taxon>Bacteria</taxon>
        <taxon>Pseudomonadati</taxon>
        <taxon>Bacteroidota</taxon>
        <taxon>Cytophagia</taxon>
        <taxon>Cytophagales</taxon>
        <taxon>Spirosomataceae</taxon>
        <taxon>Dyadobacter</taxon>
    </lineage>
</organism>
<accession>A0A2P8GC52</accession>
<protein>
    <recommendedName>
        <fullName evidence="3">MG2 domain-containing protein</fullName>
    </recommendedName>
</protein>
<evidence type="ECO:0008006" key="3">
    <source>
        <dbReference type="Google" id="ProtNLM"/>
    </source>
</evidence>
<reference evidence="1 2" key="1">
    <citation type="submission" date="2018-03" db="EMBL/GenBank/DDBJ databases">
        <title>Genomic Encyclopedia of Archaeal and Bacterial Type Strains, Phase II (KMG-II): from individual species to whole genera.</title>
        <authorList>
            <person name="Goeker M."/>
        </authorList>
    </citation>
    <scope>NUCLEOTIDE SEQUENCE [LARGE SCALE GENOMIC DNA]</scope>
    <source>
        <strain evidence="1 2">DSM 29057</strain>
    </source>
</reference>
<dbReference type="RefSeq" id="WP_106594800.1">
    <property type="nucleotide sequence ID" value="NZ_PYAS01000003.1"/>
</dbReference>
<comment type="caution">
    <text evidence="1">The sequence shown here is derived from an EMBL/GenBank/DDBJ whole genome shotgun (WGS) entry which is preliminary data.</text>
</comment>
<proteinExistence type="predicted"/>
<dbReference type="AlphaFoldDB" id="A0A2P8GC52"/>
<name>A0A2P8GC52_9BACT</name>
<keyword evidence="2" id="KW-1185">Reference proteome</keyword>
<dbReference type="Gene3D" id="2.60.40.1930">
    <property type="match status" value="1"/>
</dbReference>
<evidence type="ECO:0000313" key="2">
    <source>
        <dbReference type="Proteomes" id="UP000241964"/>
    </source>
</evidence>
<sequence>MQKLLLILTGCLGLCAAKGQSPEQIVQDINKTANAKPKTLVYLQTSKGVFQRGEDIWFKAYIMDAQSLAPAALDTTLFIQLRSADSARIVSEEKILIDNGFASGQLSTRNTIPGTEYLLAAFTPHSIFKDTSEFKAFRRLKIADNAPPAGQVTSADSIHIDFFPEGGDLVAGVPNLVALKAWKAAGRQVQLSATLLEDGQPVMNVSSNRLGTGKFQFIPKQSAIYTLRTNHSAGHYKLPDALQTGVVLHLVSQSKTQFTFLLTKTRENSLNQIYVSAQARGIVCALFQGKMTGDSLRFSLPAAKLPQGIAQVTVYNEQLRPLAERLIFAHAGQNLVVRATPSQAAFRPRDKVKVHIRVTDAAGTPVVAHLGTSVYDSFYQNSADRLNIVSFTHLHAQIRGPVTDPDYYFDPKNEDRELALDLLLLTQGWRRYVWANNGTNAPSQLVLSNRMTGHLGGNRDFPPMLLAFAPNGSGIQNPIPVRPDGRFTLSVENMLLGRMYLKPLGDQQQIAKTKILLDEPFTQIRDALADKSIVGPVFTPLAPEAAYRSALSRSIVLDEFVVTAKGKTYSDPYVQGLDSLAKFSWNADFVGACNWLNCVSCGSGKKPVEGVSYSRFRDGRPSLHGPFKSEDVVKEPYKYPVYTEEELLAKFNLTRATGYQAQKQFYQPDYQHAPVDAAVDDQRNTLLWNPAVVTDEKGEATLEFYCSDITGAFIGNIEGLDVNGNMAAATFGFTVQDGNKEK</sequence>
<evidence type="ECO:0000313" key="1">
    <source>
        <dbReference type="EMBL" id="PSL31465.1"/>
    </source>
</evidence>
<dbReference type="OrthoDB" id="679547at2"/>